<dbReference type="Pfam" id="PF02985">
    <property type="entry name" value="HEAT"/>
    <property type="match status" value="1"/>
</dbReference>
<keyword evidence="1" id="KW-0677">Repeat</keyword>
<dbReference type="GO" id="GO:0032367">
    <property type="term" value="P:intracellular cholesterol transport"/>
    <property type="evidence" value="ECO:0007669"/>
    <property type="project" value="InterPro"/>
</dbReference>
<gene>
    <name evidence="3" type="ORF">OS493_005217</name>
</gene>
<sequence length="514" mass="58024">MLKQMLSDDRNEAVREAVTKSLALVVAFIENVDKYEQAYELLVETLFDASEKVAKTASEVFLSSLATWAQDLGRMESHLFISAYLQLGKYSQTPFAKKPEDVERYNVPEDHFDSWDSLSWIHYECLPNFCEIVGNVHVSLTNCVQHLISLFRSLCVTFGKPYSDKKIKPFCMERLNVLALKDERRESLLSSACLPVLAAGVLGCFDSEEDMSDLTSLLRHSVIALAEASAPLDGPLIMYKELSCYFQYFVRYHDVLIGVLWEIVVHSNASVRCCAAPLFTVLTKGVDLDLISRKVLPALVTLASDSQMSVRTASIPAFGAIVENVTDKTILEKVYVQFQSFLEDPQYKDQHELQATMIRTFGKVAPHAEPHFRDEVLLPRLVVMATINNQSQDEFNRREIALELMEAYVSLTCCFISIDVLNDYIIPGLRAVKQDIEALAPDCEETIHLLLKECEVKADQKSFAHLPAGSKIGQEIKSTFISGFHRLKDAPRPKMADIFKRKIAMIHDMRRGCC</sequence>
<evidence type="ECO:0000256" key="1">
    <source>
        <dbReference type="ARBA" id="ARBA00022737"/>
    </source>
</evidence>
<dbReference type="InterPro" id="IPR011989">
    <property type="entry name" value="ARM-like"/>
</dbReference>
<dbReference type="Gene3D" id="1.25.10.10">
    <property type="entry name" value="Leucine-rich Repeat Variant"/>
    <property type="match status" value="1"/>
</dbReference>
<evidence type="ECO:0000313" key="3">
    <source>
        <dbReference type="EMBL" id="KAJ7374864.1"/>
    </source>
</evidence>
<dbReference type="InterPro" id="IPR000357">
    <property type="entry name" value="HEAT"/>
</dbReference>
<dbReference type="GO" id="GO:0005802">
    <property type="term" value="C:trans-Golgi network"/>
    <property type="evidence" value="ECO:0007669"/>
    <property type="project" value="InterPro"/>
</dbReference>
<comment type="caution">
    <text evidence="3">The sequence shown here is derived from an EMBL/GenBank/DDBJ whole genome shotgun (WGS) entry which is preliminary data.</text>
</comment>
<dbReference type="SUPFAM" id="SSF48371">
    <property type="entry name" value="ARM repeat"/>
    <property type="match status" value="1"/>
</dbReference>
<accession>A0A9X0CVG6</accession>
<evidence type="ECO:0000256" key="2">
    <source>
        <dbReference type="PROSITE-ProRule" id="PRU00103"/>
    </source>
</evidence>
<dbReference type="AlphaFoldDB" id="A0A9X0CVG6"/>
<evidence type="ECO:0000313" key="4">
    <source>
        <dbReference type="Proteomes" id="UP001163046"/>
    </source>
</evidence>
<dbReference type="Proteomes" id="UP001163046">
    <property type="component" value="Unassembled WGS sequence"/>
</dbReference>
<dbReference type="InterPro" id="IPR040362">
    <property type="entry name" value="RELCH"/>
</dbReference>
<reference evidence="3" key="1">
    <citation type="submission" date="2023-01" db="EMBL/GenBank/DDBJ databases">
        <title>Genome assembly of the deep-sea coral Lophelia pertusa.</title>
        <authorList>
            <person name="Herrera S."/>
            <person name="Cordes E."/>
        </authorList>
    </citation>
    <scope>NUCLEOTIDE SEQUENCE</scope>
    <source>
        <strain evidence="3">USNM1676648</strain>
        <tissue evidence="3">Polyp</tissue>
    </source>
</reference>
<name>A0A9X0CVG6_9CNID</name>
<dbReference type="EMBL" id="MU826827">
    <property type="protein sequence ID" value="KAJ7374864.1"/>
    <property type="molecule type" value="Genomic_DNA"/>
</dbReference>
<dbReference type="PANTHER" id="PTHR32059">
    <property type="entry name" value="RAB11-BINDING PROTEIN RELCH"/>
    <property type="match status" value="1"/>
</dbReference>
<dbReference type="InterPro" id="IPR016024">
    <property type="entry name" value="ARM-type_fold"/>
</dbReference>
<keyword evidence="4" id="KW-1185">Reference proteome</keyword>
<organism evidence="3 4">
    <name type="scientific">Desmophyllum pertusum</name>
    <dbReference type="NCBI Taxonomy" id="174260"/>
    <lineage>
        <taxon>Eukaryota</taxon>
        <taxon>Metazoa</taxon>
        <taxon>Cnidaria</taxon>
        <taxon>Anthozoa</taxon>
        <taxon>Hexacorallia</taxon>
        <taxon>Scleractinia</taxon>
        <taxon>Caryophylliina</taxon>
        <taxon>Caryophylliidae</taxon>
        <taxon>Desmophyllum</taxon>
    </lineage>
</organism>
<feature type="repeat" description="HEAT" evidence="2">
    <location>
        <begin position="295"/>
        <end position="333"/>
    </location>
</feature>
<dbReference type="GO" id="GO:0055037">
    <property type="term" value="C:recycling endosome"/>
    <property type="evidence" value="ECO:0007669"/>
    <property type="project" value="TreeGrafter"/>
</dbReference>
<dbReference type="OrthoDB" id="1695393at2759"/>
<dbReference type="InterPro" id="IPR021133">
    <property type="entry name" value="HEAT_type_2"/>
</dbReference>
<proteinExistence type="predicted"/>
<dbReference type="PROSITE" id="PS50077">
    <property type="entry name" value="HEAT_REPEAT"/>
    <property type="match status" value="1"/>
</dbReference>
<dbReference type="PANTHER" id="PTHR32059:SF0">
    <property type="entry name" value="RAB11-BINDING PROTEIN RELCH"/>
    <property type="match status" value="1"/>
</dbReference>
<protein>
    <submittedName>
        <fullName evidence="3">Uncharacterized protein</fullName>
    </submittedName>
</protein>